<reference evidence="4" key="1">
    <citation type="submission" date="2021-01" db="EMBL/GenBank/DDBJ databases">
        <authorList>
            <person name="Corre E."/>
            <person name="Pelletier E."/>
            <person name="Niang G."/>
            <person name="Scheremetjew M."/>
            <person name="Finn R."/>
            <person name="Kale V."/>
            <person name="Holt S."/>
            <person name="Cochrane G."/>
            <person name="Meng A."/>
            <person name="Brown T."/>
            <person name="Cohen L."/>
        </authorList>
    </citation>
    <scope>NUCLEOTIDE SEQUENCE</scope>
    <source>
        <strain evidence="4">308</strain>
    </source>
</reference>
<gene>
    <name evidence="4" type="ORF">CHYS00102_LOCUS21621</name>
</gene>
<feature type="compositionally biased region" description="Basic and acidic residues" evidence="1">
    <location>
        <begin position="1"/>
        <end position="10"/>
    </location>
</feature>
<keyword evidence="2" id="KW-1133">Transmembrane helix</keyword>
<proteinExistence type="predicted"/>
<dbReference type="AlphaFoldDB" id="A0A7S1BSE4"/>
<dbReference type="Gene3D" id="2.60.120.10">
    <property type="entry name" value="Jelly Rolls"/>
    <property type="match status" value="1"/>
</dbReference>
<feature type="region of interest" description="Disordered" evidence="1">
    <location>
        <begin position="1"/>
        <end position="45"/>
    </location>
</feature>
<dbReference type="InterPro" id="IPR014710">
    <property type="entry name" value="RmlC-like_jellyroll"/>
</dbReference>
<evidence type="ECO:0000313" key="4">
    <source>
        <dbReference type="EMBL" id="CAD8894408.1"/>
    </source>
</evidence>
<dbReference type="SUPFAM" id="SSF51197">
    <property type="entry name" value="Clavaminate synthase-like"/>
    <property type="match status" value="1"/>
</dbReference>
<dbReference type="InterPro" id="IPR003347">
    <property type="entry name" value="JmjC_dom"/>
</dbReference>
<feature type="region of interest" description="Disordered" evidence="1">
    <location>
        <begin position="82"/>
        <end position="115"/>
    </location>
</feature>
<dbReference type="Pfam" id="PF13621">
    <property type="entry name" value="Cupin_8"/>
    <property type="match status" value="1"/>
</dbReference>
<evidence type="ECO:0000259" key="3">
    <source>
        <dbReference type="PROSITE" id="PS51184"/>
    </source>
</evidence>
<dbReference type="PROSITE" id="PS51184">
    <property type="entry name" value="JMJC"/>
    <property type="match status" value="1"/>
</dbReference>
<evidence type="ECO:0000256" key="2">
    <source>
        <dbReference type="SAM" id="Phobius"/>
    </source>
</evidence>
<feature type="compositionally biased region" description="Polar residues" evidence="1">
    <location>
        <begin position="85"/>
        <end position="114"/>
    </location>
</feature>
<dbReference type="InterPro" id="IPR041667">
    <property type="entry name" value="Cupin_8"/>
</dbReference>
<dbReference type="PANTHER" id="PTHR12461">
    <property type="entry name" value="HYPOXIA-INDUCIBLE FACTOR 1 ALPHA INHIBITOR-RELATED"/>
    <property type="match status" value="1"/>
</dbReference>
<feature type="domain" description="JmjC" evidence="3">
    <location>
        <begin position="309"/>
        <end position="478"/>
    </location>
</feature>
<feature type="transmembrane region" description="Helical" evidence="2">
    <location>
        <begin position="48"/>
        <end position="67"/>
    </location>
</feature>
<dbReference type="EMBL" id="HBFR01029718">
    <property type="protein sequence ID" value="CAD8894408.1"/>
    <property type="molecule type" value="Transcribed_RNA"/>
</dbReference>
<accession>A0A7S1BSE4</accession>
<evidence type="ECO:0000256" key="1">
    <source>
        <dbReference type="SAM" id="MobiDB-lite"/>
    </source>
</evidence>
<name>A0A7S1BSE4_9STRA</name>
<keyword evidence="2" id="KW-0812">Transmembrane</keyword>
<dbReference type="PANTHER" id="PTHR12461:SF98">
    <property type="entry name" value="CUPIN-LIKE DOMAIN-CONTAINING PROTEIN"/>
    <property type="match status" value="1"/>
</dbReference>
<sequence length="484" mass="55015">MILNRRDGRHLPAAASPCGDPEHADSAFLHPLDSDNSKYTKRRRRQGWSNPTGIILVVAAIVAVVKFSQSGHRNMHSVISAKFQPENQLQSSDVQQQLTRDQNKSNENNSNQHSKFFRFDSVKPKVDYISHPTVYPDYRPLPTRPYTEHLPMSSTLGDLMERWDQDDIDHPPTPFVEVLQHFEYSDPVQMEAARAFRDAEIPFKIVNVPDIEAAAQRWDVKYVGDMFAGKGDIRGSESGYAQKSKDNFFLFFNKSAWRTNVFGPYPTGRVRWSFAEWANHARRADMEGLEPDAVHYYFQAGTAPTEKFDKKKQGFISRDLPLFSSPDSNFFSFSPEESKGIQCRFGERGVTAATHYDAGRNMVAMIHGAKRYILSPPNACKYLGLETERKHPAFRHSMLNFGKINLARSSTTMSKTERDALLLAAQSPAIETILKRGEILYIPSYWFHYITSLQMSAQCNTRSGRGSNKGTTEFGNFDDVKVCR</sequence>
<keyword evidence="2" id="KW-0472">Membrane</keyword>
<protein>
    <recommendedName>
        <fullName evidence="3">JmjC domain-containing protein</fullName>
    </recommendedName>
</protein>
<organism evidence="4">
    <name type="scientific">Corethron hystrix</name>
    <dbReference type="NCBI Taxonomy" id="216773"/>
    <lineage>
        <taxon>Eukaryota</taxon>
        <taxon>Sar</taxon>
        <taxon>Stramenopiles</taxon>
        <taxon>Ochrophyta</taxon>
        <taxon>Bacillariophyta</taxon>
        <taxon>Coscinodiscophyceae</taxon>
        <taxon>Corethrophycidae</taxon>
        <taxon>Corethrales</taxon>
        <taxon>Corethraceae</taxon>
        <taxon>Corethron</taxon>
    </lineage>
</organism>